<feature type="domain" description="NAD-dependent epimerase/dehydratase" evidence="11">
    <location>
        <begin position="110"/>
        <end position="286"/>
    </location>
</feature>
<comment type="similarity">
    <text evidence="9">In the N-terminal section; belongs to the NAD(P)-dependent epimerase/dehydratase family.</text>
</comment>
<evidence type="ECO:0000256" key="10">
    <source>
        <dbReference type="ARBA" id="ARBA00038238"/>
    </source>
</evidence>
<dbReference type="InterPro" id="IPR036291">
    <property type="entry name" value="NAD(P)-bd_dom_sf"/>
</dbReference>
<evidence type="ECO:0000313" key="13">
    <source>
        <dbReference type="Proteomes" id="UP001151582"/>
    </source>
</evidence>
<gene>
    <name evidence="12" type="ORF">H4R34_005626</name>
</gene>
<dbReference type="NCBIfam" id="TIGR01179">
    <property type="entry name" value="galE"/>
    <property type="match status" value="1"/>
</dbReference>
<dbReference type="PANTHER" id="PTHR43725">
    <property type="entry name" value="UDP-GLUCOSE 4-EPIMERASE"/>
    <property type="match status" value="1"/>
</dbReference>
<comment type="caution">
    <text evidence="12">The sequence shown here is derived from an EMBL/GenBank/DDBJ whole genome shotgun (WGS) entry which is preliminary data.</text>
</comment>
<evidence type="ECO:0000256" key="4">
    <source>
        <dbReference type="ARBA" id="ARBA00005028"/>
    </source>
</evidence>
<comment type="catalytic activity">
    <reaction evidence="1">
        <text>UDP-alpha-D-glucose = UDP-alpha-D-galactose</text>
        <dbReference type="Rhea" id="RHEA:22168"/>
        <dbReference type="ChEBI" id="CHEBI:58885"/>
        <dbReference type="ChEBI" id="CHEBI:66914"/>
        <dbReference type="EC" id="5.1.3.2"/>
    </reaction>
</comment>
<evidence type="ECO:0000256" key="5">
    <source>
        <dbReference type="ARBA" id="ARBA00023027"/>
    </source>
</evidence>
<dbReference type="Gene3D" id="3.90.25.10">
    <property type="entry name" value="UDP-galactose 4-epimerase, domain 1"/>
    <property type="match status" value="1"/>
</dbReference>
<reference evidence="12" key="1">
    <citation type="submission" date="2022-07" db="EMBL/GenBank/DDBJ databases">
        <title>Phylogenomic reconstructions and comparative analyses of Kickxellomycotina fungi.</title>
        <authorList>
            <person name="Reynolds N.K."/>
            <person name="Stajich J.E."/>
            <person name="Barry K."/>
            <person name="Grigoriev I.V."/>
            <person name="Crous P."/>
            <person name="Smith M.E."/>
        </authorList>
    </citation>
    <scope>NUCLEOTIDE SEQUENCE</scope>
    <source>
        <strain evidence="12">RSA 567</strain>
    </source>
</reference>
<evidence type="ECO:0000256" key="7">
    <source>
        <dbReference type="ARBA" id="ARBA00023235"/>
    </source>
</evidence>
<dbReference type="Gene3D" id="3.40.50.720">
    <property type="entry name" value="NAD(P)-binding Rossmann-like Domain"/>
    <property type="match status" value="1"/>
</dbReference>
<keyword evidence="13" id="KW-1185">Reference proteome</keyword>
<comment type="pathway">
    <text evidence="4">Carbohydrate metabolism; hexose metabolism.</text>
</comment>
<feature type="domain" description="NAD-dependent epimerase/dehydratase" evidence="11">
    <location>
        <begin position="15"/>
        <end position="81"/>
    </location>
</feature>
<dbReference type="GO" id="GO:0005829">
    <property type="term" value="C:cytosol"/>
    <property type="evidence" value="ECO:0007669"/>
    <property type="project" value="TreeGrafter"/>
</dbReference>
<organism evidence="12 13">
    <name type="scientific">Dimargaris verticillata</name>
    <dbReference type="NCBI Taxonomy" id="2761393"/>
    <lineage>
        <taxon>Eukaryota</taxon>
        <taxon>Fungi</taxon>
        <taxon>Fungi incertae sedis</taxon>
        <taxon>Zoopagomycota</taxon>
        <taxon>Kickxellomycotina</taxon>
        <taxon>Dimargaritomycetes</taxon>
        <taxon>Dimargaritales</taxon>
        <taxon>Dimargaritaceae</taxon>
        <taxon>Dimargaris</taxon>
    </lineage>
</organism>
<evidence type="ECO:0000256" key="6">
    <source>
        <dbReference type="ARBA" id="ARBA00023144"/>
    </source>
</evidence>
<sequence length="291" mass="31779">MTQSVAAASQSRPLILVTGGAGFIGSHTLVELVEGGFDVVVVDSLVNSSREAIRRVETILGRTIDFHELDIRDHAGLDAMFCKYYEPAPCKPARPANTADPAPVPLGRCRITTVIHFAALKAVGESVKQPLRYYENNISGTLNLLQVMERHSVRQIVFSSSATVYGNVNSPAFNETDSTGEVVNPYGRTKLFMEHIIRDMCVANSGWRAILLRYFNPVGAHPSGTIGEDPLGYPNNLMPFVCQVAIGQRPKVNVFGSDYPTLDGSGVRDYIHVTDLAHGHVQAVQKLMKDE</sequence>
<keyword evidence="5" id="KW-0520">NAD</keyword>
<comment type="similarity">
    <text evidence="10">In the C-terminal section; belongs to the aldose epimerase family.</text>
</comment>
<accession>A0A9W8EB27</accession>
<feature type="non-terminal residue" evidence="12">
    <location>
        <position position="291"/>
    </location>
</feature>
<evidence type="ECO:0000256" key="1">
    <source>
        <dbReference type="ARBA" id="ARBA00000083"/>
    </source>
</evidence>
<dbReference type="GO" id="GO:0006012">
    <property type="term" value="P:galactose metabolic process"/>
    <property type="evidence" value="ECO:0007669"/>
    <property type="project" value="UniProtKB-KW"/>
</dbReference>
<proteinExistence type="inferred from homology"/>
<keyword evidence="6" id="KW-0119">Carbohydrate metabolism</keyword>
<keyword evidence="6" id="KW-0299">Galactose metabolism</keyword>
<dbReference type="OrthoDB" id="9402762at2759"/>
<dbReference type="GO" id="GO:0003978">
    <property type="term" value="F:UDP-glucose 4-epimerase activity"/>
    <property type="evidence" value="ECO:0007669"/>
    <property type="project" value="UniProtKB-EC"/>
</dbReference>
<evidence type="ECO:0000256" key="2">
    <source>
        <dbReference type="ARBA" id="ARBA00001911"/>
    </source>
</evidence>
<dbReference type="SUPFAM" id="SSF51735">
    <property type="entry name" value="NAD(P)-binding Rossmann-fold domains"/>
    <property type="match status" value="1"/>
</dbReference>
<comment type="pathway">
    <text evidence="3">Carbohydrate metabolism; galactose metabolism.</text>
</comment>
<evidence type="ECO:0000313" key="12">
    <source>
        <dbReference type="EMBL" id="KAJ1971787.1"/>
    </source>
</evidence>
<comment type="function">
    <text evidence="8">Mutarotase converts alpha-aldose to the beta-anomer. It is active on D-glucose, L-arabinose, D-xylose, D-galactose, maltose and lactose.</text>
</comment>
<dbReference type="Proteomes" id="UP001151582">
    <property type="component" value="Unassembled WGS sequence"/>
</dbReference>
<evidence type="ECO:0000259" key="11">
    <source>
        <dbReference type="Pfam" id="PF01370"/>
    </source>
</evidence>
<dbReference type="InterPro" id="IPR005886">
    <property type="entry name" value="UDP_G4E"/>
</dbReference>
<dbReference type="EMBL" id="JANBQB010001246">
    <property type="protein sequence ID" value="KAJ1971787.1"/>
    <property type="molecule type" value="Genomic_DNA"/>
</dbReference>
<evidence type="ECO:0000256" key="8">
    <source>
        <dbReference type="ARBA" id="ARBA00037676"/>
    </source>
</evidence>
<dbReference type="AlphaFoldDB" id="A0A9W8EB27"/>
<dbReference type="InterPro" id="IPR001509">
    <property type="entry name" value="Epimerase_deHydtase"/>
</dbReference>
<comment type="cofactor">
    <cofactor evidence="2">
        <name>NAD(+)</name>
        <dbReference type="ChEBI" id="CHEBI:57540"/>
    </cofactor>
</comment>
<name>A0A9W8EB27_9FUNG</name>
<evidence type="ECO:0000256" key="3">
    <source>
        <dbReference type="ARBA" id="ARBA00004947"/>
    </source>
</evidence>
<evidence type="ECO:0000256" key="9">
    <source>
        <dbReference type="ARBA" id="ARBA00037955"/>
    </source>
</evidence>
<dbReference type="Pfam" id="PF01370">
    <property type="entry name" value="Epimerase"/>
    <property type="match status" value="2"/>
</dbReference>
<dbReference type="PANTHER" id="PTHR43725:SF47">
    <property type="entry name" value="UDP-GLUCOSE 4-EPIMERASE"/>
    <property type="match status" value="1"/>
</dbReference>
<keyword evidence="7" id="KW-0413">Isomerase</keyword>
<protein>
    <recommendedName>
        <fullName evidence="11">NAD-dependent epimerase/dehydratase domain-containing protein</fullName>
    </recommendedName>
</protein>